<protein>
    <submittedName>
        <fullName evidence="1">Uncharacterized protein</fullName>
    </submittedName>
</protein>
<dbReference type="OrthoDB" id="853985at2"/>
<dbReference type="AlphaFoldDB" id="A0A1I7I0J3"/>
<organism evidence="1 2">
    <name type="scientific">Pontibacter akesuensis</name>
    <dbReference type="NCBI Taxonomy" id="388950"/>
    <lineage>
        <taxon>Bacteria</taxon>
        <taxon>Pseudomonadati</taxon>
        <taxon>Bacteroidota</taxon>
        <taxon>Cytophagia</taxon>
        <taxon>Cytophagales</taxon>
        <taxon>Hymenobacteraceae</taxon>
        <taxon>Pontibacter</taxon>
    </lineage>
</organism>
<name>A0A1I7I0J3_9BACT</name>
<dbReference type="STRING" id="388950.GCA_001611675_01723"/>
<gene>
    <name evidence="1" type="ORF">SAMN04487941_1820</name>
</gene>
<dbReference type="EMBL" id="FPCA01000002">
    <property type="protein sequence ID" value="SFU66457.1"/>
    <property type="molecule type" value="Genomic_DNA"/>
</dbReference>
<accession>A0A1I7I0J3</accession>
<dbReference type="Proteomes" id="UP000182491">
    <property type="component" value="Unassembled WGS sequence"/>
</dbReference>
<dbReference type="RefSeq" id="WP_068837763.1">
    <property type="nucleotide sequence ID" value="NZ_BMXC01000002.1"/>
</dbReference>
<dbReference type="PROSITE" id="PS51257">
    <property type="entry name" value="PROKAR_LIPOPROTEIN"/>
    <property type="match status" value="1"/>
</dbReference>
<evidence type="ECO:0000313" key="2">
    <source>
        <dbReference type="Proteomes" id="UP000182491"/>
    </source>
</evidence>
<proteinExistence type="predicted"/>
<sequence>MKLAKLLAVTTLSVALYSCGCDDVDLGKLEFTNELVTFLPSQPAPGISYYIAMDGAKQKMRYVNPEGSTEVVIPVKKINYSGKFDLNSCNEFYTAEQKVFTGQVEGQNPVRIALTYRKDASTDRYNSSIDKNNVGDVLELTVGYNNKFPNPIVSGTTSISNYETLRTFLFSEATTAPIDHYTYKQEFLPTVVLDGVQYENVYHLYVNFPNQYRPEDDYYRNHYPELDYIEGIYLKEGAGIVYAYSFKGKQISVSVE</sequence>
<evidence type="ECO:0000313" key="1">
    <source>
        <dbReference type="EMBL" id="SFU66457.1"/>
    </source>
</evidence>
<reference evidence="2" key="1">
    <citation type="submission" date="2016-10" db="EMBL/GenBank/DDBJ databases">
        <authorList>
            <person name="Varghese N."/>
        </authorList>
    </citation>
    <scope>NUCLEOTIDE SEQUENCE [LARGE SCALE GENOMIC DNA]</scope>
    <source>
        <strain evidence="2">DSM 18820</strain>
    </source>
</reference>
<keyword evidence="2" id="KW-1185">Reference proteome</keyword>